<name>A0A0F9SK85_9ZZZZ</name>
<organism evidence="2">
    <name type="scientific">marine sediment metagenome</name>
    <dbReference type="NCBI Taxonomy" id="412755"/>
    <lineage>
        <taxon>unclassified sequences</taxon>
        <taxon>metagenomes</taxon>
        <taxon>ecological metagenomes</taxon>
    </lineage>
</organism>
<sequence length="148" mass="16706">MTHTEFTDQMNKLLIFYRNPPKGAEEHYWKALHLTSAATFEKACDLILNTHKFLSFPLIPIFHECIAQVSKESGSSDQLLLSHNCPTCRGIGLTLINDEKGRNIAHPCSCSKGLIYKSSFGRVRSAAKRQQQEMISRHEEPAQSGDPY</sequence>
<feature type="region of interest" description="Disordered" evidence="1">
    <location>
        <begin position="127"/>
        <end position="148"/>
    </location>
</feature>
<comment type="caution">
    <text evidence="2">The sequence shown here is derived from an EMBL/GenBank/DDBJ whole genome shotgun (WGS) entry which is preliminary data.</text>
</comment>
<accession>A0A0F9SK85</accession>
<evidence type="ECO:0000256" key="1">
    <source>
        <dbReference type="SAM" id="MobiDB-lite"/>
    </source>
</evidence>
<evidence type="ECO:0000313" key="2">
    <source>
        <dbReference type="EMBL" id="KKN67499.1"/>
    </source>
</evidence>
<gene>
    <name evidence="2" type="ORF">LCGC14_0460960</name>
</gene>
<proteinExistence type="predicted"/>
<reference evidence="2" key="1">
    <citation type="journal article" date="2015" name="Nature">
        <title>Complex archaea that bridge the gap between prokaryotes and eukaryotes.</title>
        <authorList>
            <person name="Spang A."/>
            <person name="Saw J.H."/>
            <person name="Jorgensen S.L."/>
            <person name="Zaremba-Niedzwiedzka K."/>
            <person name="Martijn J."/>
            <person name="Lind A.E."/>
            <person name="van Eijk R."/>
            <person name="Schleper C."/>
            <person name="Guy L."/>
            <person name="Ettema T.J."/>
        </authorList>
    </citation>
    <scope>NUCLEOTIDE SEQUENCE</scope>
</reference>
<dbReference type="EMBL" id="LAZR01000473">
    <property type="protein sequence ID" value="KKN67499.1"/>
    <property type="molecule type" value="Genomic_DNA"/>
</dbReference>
<dbReference type="AlphaFoldDB" id="A0A0F9SK85"/>
<protein>
    <submittedName>
        <fullName evidence="2">Uncharacterized protein</fullName>
    </submittedName>
</protein>